<proteinExistence type="predicted"/>
<dbReference type="InterPro" id="IPR011010">
    <property type="entry name" value="DNA_brk_join_enz"/>
</dbReference>
<dbReference type="InterPro" id="IPR010998">
    <property type="entry name" value="Integrase_recombinase_N"/>
</dbReference>
<sequence>MDTTITRIGAVVVAELRSVGYMESTIGQYGKSIKALTEYARRRGANVYTPALGAGFASMTTSPRTGRFSAQRRFDYQRLVALFDSYVTTGRVDLSMRSRGGGGPRPTSGKFVVLTDSWESDMAERGLAAATREAYGRMSRSYLCFLESRGTVDLDDADGGTVLEFLGSLSPRWAKTSLFCAVSNLRPFLTFLGREDLIDAVNLAGVKRPHPIVPVLDDDDHRRIIAACTSGGVGVRDAAITLLALSTGLRACDIIALRLGDIDWQGQTIRLVQQKTGNPLTVPLIDVLTSMLADYVVHERPETQDDHLFVRRVAPHVRLRDHASIHRVTAAVFTAAEVTDVKGGTRLLRHNAASRMLRAATPLPTIAAVLGHASEESTKQYMNIDDERLLRCVLPVPQSARP</sequence>
<evidence type="ECO:0000256" key="3">
    <source>
        <dbReference type="PROSITE-ProRule" id="PRU01248"/>
    </source>
</evidence>
<dbReference type="GO" id="GO:0015074">
    <property type="term" value="P:DNA integration"/>
    <property type="evidence" value="ECO:0007669"/>
    <property type="project" value="InterPro"/>
</dbReference>
<keyword evidence="2" id="KW-0233">DNA recombination</keyword>
<dbReference type="Gene3D" id="1.10.443.10">
    <property type="entry name" value="Intergrase catalytic core"/>
    <property type="match status" value="1"/>
</dbReference>
<dbReference type="InterPro" id="IPR050090">
    <property type="entry name" value="Tyrosine_recombinase_XerCD"/>
</dbReference>
<dbReference type="InterPro" id="IPR044068">
    <property type="entry name" value="CB"/>
</dbReference>
<dbReference type="PANTHER" id="PTHR30349">
    <property type="entry name" value="PHAGE INTEGRASE-RELATED"/>
    <property type="match status" value="1"/>
</dbReference>
<evidence type="ECO:0000256" key="2">
    <source>
        <dbReference type="ARBA" id="ARBA00023172"/>
    </source>
</evidence>
<dbReference type="OrthoDB" id="9802329at2"/>
<dbReference type="Gene3D" id="1.10.150.130">
    <property type="match status" value="1"/>
</dbReference>
<protein>
    <submittedName>
        <fullName evidence="6">Site-specific recombinase XerD</fullName>
    </submittedName>
</protein>
<dbReference type="RefSeq" id="WP_072951713.1">
    <property type="nucleotide sequence ID" value="NZ_FNSV01000007.1"/>
</dbReference>
<accession>A0A1H5ETQ4</accession>
<evidence type="ECO:0000313" key="6">
    <source>
        <dbReference type="EMBL" id="SED94567.1"/>
    </source>
</evidence>
<dbReference type="AlphaFoldDB" id="A0A1H5ETQ4"/>
<dbReference type="PROSITE" id="PS51900">
    <property type="entry name" value="CB"/>
    <property type="match status" value="1"/>
</dbReference>
<gene>
    <name evidence="6" type="ORF">SAMN04490239_9365</name>
</gene>
<dbReference type="Pfam" id="PF00589">
    <property type="entry name" value="Phage_integrase"/>
    <property type="match status" value="1"/>
</dbReference>
<keyword evidence="1 3" id="KW-0238">DNA-binding</keyword>
<dbReference type="SUPFAM" id="SSF56349">
    <property type="entry name" value="DNA breaking-rejoining enzymes"/>
    <property type="match status" value="1"/>
</dbReference>
<reference evidence="7" key="1">
    <citation type="submission" date="2016-10" db="EMBL/GenBank/DDBJ databases">
        <authorList>
            <person name="Varghese N."/>
            <person name="Submissions S."/>
        </authorList>
    </citation>
    <scope>NUCLEOTIDE SEQUENCE [LARGE SCALE GENOMIC DNA]</scope>
    <source>
        <strain evidence="7">DSM 44498</strain>
    </source>
</reference>
<evidence type="ECO:0000259" key="5">
    <source>
        <dbReference type="PROSITE" id="PS51900"/>
    </source>
</evidence>
<dbReference type="InterPro" id="IPR002104">
    <property type="entry name" value="Integrase_catalytic"/>
</dbReference>
<dbReference type="Proteomes" id="UP000183561">
    <property type="component" value="Unassembled WGS sequence"/>
</dbReference>
<dbReference type="CDD" id="cd01188">
    <property type="entry name" value="INT_RitA_C_like"/>
    <property type="match status" value="1"/>
</dbReference>
<dbReference type="GO" id="GO:0003677">
    <property type="term" value="F:DNA binding"/>
    <property type="evidence" value="ECO:0007669"/>
    <property type="project" value="UniProtKB-UniRule"/>
</dbReference>
<dbReference type="InterPro" id="IPR013762">
    <property type="entry name" value="Integrase-like_cat_sf"/>
</dbReference>
<evidence type="ECO:0000313" key="7">
    <source>
        <dbReference type="Proteomes" id="UP000183561"/>
    </source>
</evidence>
<dbReference type="EMBL" id="FNSV01000007">
    <property type="protein sequence ID" value="SED94567.1"/>
    <property type="molecule type" value="Genomic_DNA"/>
</dbReference>
<keyword evidence="7" id="KW-1185">Reference proteome</keyword>
<evidence type="ECO:0000256" key="1">
    <source>
        <dbReference type="ARBA" id="ARBA00023125"/>
    </source>
</evidence>
<dbReference type="PROSITE" id="PS51898">
    <property type="entry name" value="TYR_RECOMBINASE"/>
    <property type="match status" value="1"/>
</dbReference>
<feature type="domain" description="Core-binding (CB)" evidence="5">
    <location>
        <begin position="109"/>
        <end position="193"/>
    </location>
</feature>
<dbReference type="GO" id="GO:0006310">
    <property type="term" value="P:DNA recombination"/>
    <property type="evidence" value="ECO:0007669"/>
    <property type="project" value="UniProtKB-KW"/>
</dbReference>
<name>A0A1H5ETQ4_9NOCA</name>
<feature type="domain" description="Tyr recombinase" evidence="4">
    <location>
        <begin position="211"/>
        <end position="394"/>
    </location>
</feature>
<evidence type="ECO:0000259" key="4">
    <source>
        <dbReference type="PROSITE" id="PS51898"/>
    </source>
</evidence>
<dbReference type="PANTHER" id="PTHR30349:SF90">
    <property type="entry name" value="TYROSINE RECOMBINASE XERD"/>
    <property type="match status" value="1"/>
</dbReference>
<organism evidence="6 7">
    <name type="scientific">Rhodococcus koreensis</name>
    <dbReference type="NCBI Taxonomy" id="99653"/>
    <lineage>
        <taxon>Bacteria</taxon>
        <taxon>Bacillati</taxon>
        <taxon>Actinomycetota</taxon>
        <taxon>Actinomycetes</taxon>
        <taxon>Mycobacteriales</taxon>
        <taxon>Nocardiaceae</taxon>
        <taxon>Rhodococcus</taxon>
    </lineage>
</organism>